<dbReference type="EMBL" id="CP003167">
    <property type="protein sequence ID" value="AGB03226.1"/>
    <property type="molecule type" value="Genomic_DNA"/>
</dbReference>
<dbReference type="GO" id="GO:0005524">
    <property type="term" value="F:ATP binding"/>
    <property type="evidence" value="ECO:0007669"/>
    <property type="project" value="UniProtKB-KW"/>
</dbReference>
<dbReference type="InParanoid" id="L0HHI8"/>
<dbReference type="SMART" id="SM00490">
    <property type="entry name" value="HELICc"/>
    <property type="match status" value="1"/>
</dbReference>
<dbReference type="SUPFAM" id="SSF52980">
    <property type="entry name" value="Restriction endonuclease-like"/>
    <property type="match status" value="1"/>
</dbReference>
<evidence type="ECO:0000256" key="2">
    <source>
        <dbReference type="ARBA" id="ARBA00022801"/>
    </source>
</evidence>
<dbReference type="Proteomes" id="UP000010824">
    <property type="component" value="Chromosome"/>
</dbReference>
<protein>
    <submittedName>
        <fullName evidence="7">ERCC4-like helicase</fullName>
    </submittedName>
</protein>
<keyword evidence="2" id="KW-0378">Hydrolase</keyword>
<accession>L0HHI8</accession>
<dbReference type="GO" id="GO:0004386">
    <property type="term" value="F:helicase activity"/>
    <property type="evidence" value="ECO:0007669"/>
    <property type="project" value="UniProtKB-KW"/>
</dbReference>
<dbReference type="SMART" id="SM00278">
    <property type="entry name" value="HhH1"/>
    <property type="match status" value="1"/>
</dbReference>
<dbReference type="InterPro" id="IPR011335">
    <property type="entry name" value="Restrct_endonuc-II-like"/>
</dbReference>
<evidence type="ECO:0000313" key="8">
    <source>
        <dbReference type="Proteomes" id="UP000010824"/>
    </source>
</evidence>
<dbReference type="CDD" id="cd20075">
    <property type="entry name" value="XPF_nuclease_XPF_arch"/>
    <property type="match status" value="1"/>
</dbReference>
<keyword evidence="3 7" id="KW-0347">Helicase</keyword>
<dbReference type="GeneID" id="14309612"/>
<feature type="domain" description="Helicase C-terminal" evidence="6">
    <location>
        <begin position="364"/>
        <end position="530"/>
    </location>
</feature>
<evidence type="ECO:0000259" key="6">
    <source>
        <dbReference type="PROSITE" id="PS51194"/>
    </source>
</evidence>
<dbReference type="InterPro" id="IPR027417">
    <property type="entry name" value="P-loop_NTPase"/>
</dbReference>
<dbReference type="Pfam" id="PF21210">
    <property type="entry name" value="RNA_helicase_helical"/>
    <property type="match status" value="1"/>
</dbReference>
<keyword evidence="4" id="KW-0067">ATP-binding</keyword>
<evidence type="ECO:0000256" key="1">
    <source>
        <dbReference type="ARBA" id="ARBA00022741"/>
    </source>
</evidence>
<dbReference type="GO" id="GO:0140097">
    <property type="term" value="F:catalytic activity, acting on DNA"/>
    <property type="evidence" value="ECO:0007669"/>
    <property type="project" value="UniProtKB-ARBA"/>
</dbReference>
<dbReference type="Gene3D" id="1.10.150.20">
    <property type="entry name" value="5' to 3' exonuclease, C-terminal subdomain"/>
    <property type="match status" value="1"/>
</dbReference>
<evidence type="ECO:0000256" key="3">
    <source>
        <dbReference type="ARBA" id="ARBA00022806"/>
    </source>
</evidence>
<keyword evidence="1" id="KW-0547">Nucleotide-binding</keyword>
<reference evidence="7 8" key="2">
    <citation type="journal article" date="2014" name="Genome Announc.">
        <title>Complete Genome Sequence of Methanoregula formicica SMSPT, a Mesophilic Hydrogenotrophic Methanogen Isolated from a Methanogenic Upflow Anaerobic Sludge Blanket Reactor.</title>
        <authorList>
            <person name="Yamamoto K."/>
            <person name="Tamaki H."/>
            <person name="Cadillo-Quiroz H."/>
            <person name="Imachi H."/>
            <person name="Kyrpides N."/>
            <person name="Woyke T."/>
            <person name="Goodwin L."/>
            <person name="Zinder S.H."/>
            <person name="Kamagata Y."/>
            <person name="Liu W.T."/>
        </authorList>
    </citation>
    <scope>NUCLEOTIDE SEQUENCE [LARGE SCALE GENOMIC DNA]</scope>
    <source>
        <strain evidence="8">DSM 22288 / NBRC 105244 / SMSP</strain>
    </source>
</reference>
<dbReference type="InterPro" id="IPR001650">
    <property type="entry name" value="Helicase_C-like"/>
</dbReference>
<dbReference type="NCBIfam" id="NF010337">
    <property type="entry name" value="PRK13766.1"/>
    <property type="match status" value="1"/>
</dbReference>
<dbReference type="OrthoDB" id="9764at2157"/>
<evidence type="ECO:0000256" key="4">
    <source>
        <dbReference type="ARBA" id="ARBA00022840"/>
    </source>
</evidence>
<dbReference type="Pfam" id="PF00270">
    <property type="entry name" value="DEAD"/>
    <property type="match status" value="1"/>
</dbReference>
<sequence length="749" mass="82824">MAFISHPLIKPESIESREYQLSIAMRALDGNTMVILPTGLGKTAVALLVAASRIHNEGGRVLMLAPTKPLVEQHLRYFERYLLAKSPAGDDASASPFAMFTGEAPPDERTADWNRASVILATPQVIKNDIIAGRYTLSDVTLLVVDECHRAVGNYAYVFLAQRYMATADKPLILAMTASPGGAQEKVQEVCANLGIAHVETRTENDPDVRPYVFERELEYVTIDLPPDLKAAIQTINALIEDRLGVLASLHFSVPKREKLSMRELSAINAQIQQRIANRDSAAFSAASVYAELMKLKHAVVLAESQGSEVLKGYLAKLYAEGTGAGGSKASQRLVQDRSFRELFERSVEWPRELHPKPEVALGLVRQQLTDSPNSRIIIFATYRDTVQLLVDYLAKHGIDSERFVGQATKDAEKGLSQKMQIAALTRFREGVFKVLVATSVGEEGLDVPSTDLVIFYEAVPSEIRSIQRKGRTGRSGAGRVVVLVTKGTSDEVFRHVSTAKEKMMHKSMRSLNRALSPPRKIPLAVEQASIEEFTPQGIKIVIDDRETSSKVVEVLSTMGAAIRLERLPQGDYAIGDRILVERKTAKDFADTLINRDLLGQLKAMADTVPRPILIVEGGDIFTQRDINPNAIRGVLSAITIDLGITLLFTKDEQDTAQMLYVIAKREEGERGERKLHPHKSHRSVREEQEYVVSAFPEIGLKNARLLLAHFGSVQGIVNASLEELMAVQGIGEKTAGRIYEVCRREYRK</sequence>
<dbReference type="AlphaFoldDB" id="L0HHI8"/>
<dbReference type="HOGENOM" id="CLU_002513_3_1_2"/>
<evidence type="ECO:0000259" key="5">
    <source>
        <dbReference type="PROSITE" id="PS51192"/>
    </source>
</evidence>
<dbReference type="SUPFAM" id="SSF52540">
    <property type="entry name" value="P-loop containing nucleoside triphosphate hydrolases"/>
    <property type="match status" value="1"/>
</dbReference>
<dbReference type="Gene3D" id="3.40.50.10130">
    <property type="match status" value="1"/>
</dbReference>
<dbReference type="Gene3D" id="3.40.50.300">
    <property type="entry name" value="P-loop containing nucleotide triphosphate hydrolases"/>
    <property type="match status" value="2"/>
</dbReference>
<dbReference type="PANTHER" id="PTHR14025">
    <property type="entry name" value="FANCONI ANEMIA GROUP M FANCM FAMILY MEMBER"/>
    <property type="match status" value="1"/>
</dbReference>
<dbReference type="InterPro" id="IPR003583">
    <property type="entry name" value="Hlx-hairpin-Hlx_DNA-bd_motif"/>
</dbReference>
<dbReference type="KEGG" id="mfo:Metfor_2220"/>
<dbReference type="InterPro" id="IPR014001">
    <property type="entry name" value="Helicase_ATP-bd"/>
</dbReference>
<evidence type="ECO:0000313" key="7">
    <source>
        <dbReference type="EMBL" id="AGB03226.1"/>
    </source>
</evidence>
<name>L0HHI8_METFS</name>
<dbReference type="FunCoup" id="L0HHI8">
    <property type="interactions" value="58"/>
</dbReference>
<dbReference type="CDD" id="cd12089">
    <property type="entry name" value="Hef_ID"/>
    <property type="match status" value="1"/>
</dbReference>
<dbReference type="Gene3D" id="1.20.1320.20">
    <property type="entry name" value="hef helicase domain"/>
    <property type="match status" value="1"/>
</dbReference>
<dbReference type="STRING" id="593750.Metfor_2220"/>
<dbReference type="GO" id="GO:0016787">
    <property type="term" value="F:hydrolase activity"/>
    <property type="evidence" value="ECO:0007669"/>
    <property type="project" value="UniProtKB-KW"/>
</dbReference>
<dbReference type="SMART" id="SM00891">
    <property type="entry name" value="ERCC4"/>
    <property type="match status" value="1"/>
</dbReference>
<dbReference type="PROSITE" id="PS51194">
    <property type="entry name" value="HELICASE_CTER"/>
    <property type="match status" value="1"/>
</dbReference>
<dbReference type="eggNOG" id="arCOG00872">
    <property type="taxonomic scope" value="Archaea"/>
</dbReference>
<dbReference type="Pfam" id="PF00271">
    <property type="entry name" value="Helicase_C"/>
    <property type="match status" value="1"/>
</dbReference>
<dbReference type="RefSeq" id="WP_015286189.1">
    <property type="nucleotide sequence ID" value="NC_019943.1"/>
</dbReference>
<organism evidence="7 8">
    <name type="scientific">Methanoregula formicica (strain DSM 22288 / NBRC 105244 / SMSP)</name>
    <dbReference type="NCBI Taxonomy" id="593750"/>
    <lineage>
        <taxon>Archaea</taxon>
        <taxon>Methanobacteriati</taxon>
        <taxon>Methanobacteriota</taxon>
        <taxon>Stenosarchaea group</taxon>
        <taxon>Methanomicrobia</taxon>
        <taxon>Methanomicrobiales</taxon>
        <taxon>Methanoregulaceae</taxon>
        <taxon>Methanoregula</taxon>
    </lineage>
</organism>
<dbReference type="InterPro" id="IPR006166">
    <property type="entry name" value="ERCC4_domain"/>
</dbReference>
<dbReference type="InterPro" id="IPR010994">
    <property type="entry name" value="RuvA_2-like"/>
</dbReference>
<keyword evidence="8" id="KW-1185">Reference proteome</keyword>
<dbReference type="Pfam" id="PF14520">
    <property type="entry name" value="HHH_5"/>
    <property type="match status" value="1"/>
</dbReference>
<proteinExistence type="predicted"/>
<dbReference type="InterPro" id="IPR041755">
    <property type="entry name" value="Hef_ID"/>
</dbReference>
<dbReference type="GO" id="GO:0006281">
    <property type="term" value="P:DNA repair"/>
    <property type="evidence" value="ECO:0007669"/>
    <property type="project" value="InterPro"/>
</dbReference>
<dbReference type="PANTHER" id="PTHR14025:SF20">
    <property type="entry name" value="FANCONI ANEMIA GROUP M PROTEIN"/>
    <property type="match status" value="1"/>
</dbReference>
<dbReference type="SUPFAM" id="SSF47781">
    <property type="entry name" value="RuvA domain 2-like"/>
    <property type="match status" value="1"/>
</dbReference>
<dbReference type="InterPro" id="IPR011545">
    <property type="entry name" value="DEAD/DEAH_box_helicase_dom"/>
</dbReference>
<dbReference type="SMART" id="SM00487">
    <property type="entry name" value="DEXDc"/>
    <property type="match status" value="1"/>
</dbReference>
<dbReference type="PROSITE" id="PS51192">
    <property type="entry name" value="HELICASE_ATP_BIND_1"/>
    <property type="match status" value="1"/>
</dbReference>
<dbReference type="GO" id="GO:0003677">
    <property type="term" value="F:DNA binding"/>
    <property type="evidence" value="ECO:0007669"/>
    <property type="project" value="InterPro"/>
</dbReference>
<gene>
    <name evidence="7" type="ordered locus">Metfor_2220</name>
</gene>
<dbReference type="Pfam" id="PF02732">
    <property type="entry name" value="ERCC4"/>
    <property type="match status" value="1"/>
</dbReference>
<dbReference type="GO" id="GO:0004518">
    <property type="term" value="F:nuclease activity"/>
    <property type="evidence" value="ECO:0007669"/>
    <property type="project" value="InterPro"/>
</dbReference>
<reference evidence="8" key="1">
    <citation type="submission" date="2011-12" db="EMBL/GenBank/DDBJ databases">
        <title>Complete sequence of Methanoregula formicicum SMSP.</title>
        <authorList>
            <person name="Lucas S."/>
            <person name="Han J."/>
            <person name="Lapidus A."/>
            <person name="Cheng J.-F."/>
            <person name="Goodwin L."/>
            <person name="Pitluck S."/>
            <person name="Peters L."/>
            <person name="Ovchinnikova G."/>
            <person name="Teshima H."/>
            <person name="Detter J.C."/>
            <person name="Han C."/>
            <person name="Tapia R."/>
            <person name="Land M."/>
            <person name="Hauser L."/>
            <person name="Kyrpides N."/>
            <person name="Ivanova N."/>
            <person name="Pagani I."/>
            <person name="Imachi H."/>
            <person name="Tamaki H."/>
            <person name="Sekiguchi Y."/>
            <person name="Kamagata Y."/>
            <person name="Cadillo-Quiroz H."/>
            <person name="Zinder S."/>
            <person name="Liu W.-T."/>
            <person name="Woyke T."/>
        </authorList>
    </citation>
    <scope>NUCLEOTIDE SEQUENCE [LARGE SCALE GENOMIC DNA]</scope>
    <source>
        <strain evidence="8">DSM 22288 / NBRC 105244 / SMSP</strain>
    </source>
</reference>
<feature type="domain" description="Helicase ATP-binding" evidence="5">
    <location>
        <begin position="23"/>
        <end position="198"/>
    </location>
</feature>